<evidence type="ECO:0000256" key="1">
    <source>
        <dbReference type="SAM" id="SignalP"/>
    </source>
</evidence>
<dbReference type="PANTHER" id="PTHR36302">
    <property type="entry name" value="BLR7088 PROTEIN"/>
    <property type="match status" value="1"/>
</dbReference>
<evidence type="ECO:0000313" key="2">
    <source>
        <dbReference type="EMBL" id="GGF67331.1"/>
    </source>
</evidence>
<dbReference type="InterPro" id="IPR007410">
    <property type="entry name" value="LpqE-like"/>
</dbReference>
<feature type="signal peptide" evidence="1">
    <location>
        <begin position="1"/>
        <end position="26"/>
    </location>
</feature>
<dbReference type="InterPro" id="IPR058248">
    <property type="entry name" value="Lxx211020-like"/>
</dbReference>
<dbReference type="EMBL" id="BMIV01000005">
    <property type="protein sequence ID" value="GGF67331.1"/>
    <property type="molecule type" value="Genomic_DNA"/>
</dbReference>
<proteinExistence type="predicted"/>
<comment type="caution">
    <text evidence="2">The sequence shown here is derived from an EMBL/GenBank/DDBJ whole genome shotgun (WGS) entry which is preliminary data.</text>
</comment>
<dbReference type="PANTHER" id="PTHR36302:SF1">
    <property type="entry name" value="COPPER CHAPERONE PCU(A)C"/>
    <property type="match status" value="1"/>
</dbReference>
<protein>
    <recommendedName>
        <fullName evidence="4">Copper chaperone PCu(A)C</fullName>
    </recommendedName>
</protein>
<dbReference type="SUPFAM" id="SSF110087">
    <property type="entry name" value="DR1885-like metal-binding protein"/>
    <property type="match status" value="1"/>
</dbReference>
<evidence type="ECO:0000313" key="3">
    <source>
        <dbReference type="Proteomes" id="UP000640509"/>
    </source>
</evidence>
<keyword evidence="3" id="KW-1185">Reference proteome</keyword>
<name>A0ABQ1VIU6_9RHOB</name>
<organism evidence="2 3">
    <name type="scientific">Paracoccus acridae</name>
    <dbReference type="NCBI Taxonomy" id="1795310"/>
    <lineage>
        <taxon>Bacteria</taxon>
        <taxon>Pseudomonadati</taxon>
        <taxon>Pseudomonadota</taxon>
        <taxon>Alphaproteobacteria</taxon>
        <taxon>Rhodobacterales</taxon>
        <taxon>Paracoccaceae</taxon>
        <taxon>Paracoccus</taxon>
    </lineage>
</organism>
<evidence type="ECO:0008006" key="4">
    <source>
        <dbReference type="Google" id="ProtNLM"/>
    </source>
</evidence>
<feature type="chain" id="PRO_5045676788" description="Copper chaperone PCu(A)C" evidence="1">
    <location>
        <begin position="27"/>
        <end position="158"/>
    </location>
</feature>
<accession>A0ABQ1VIU6</accession>
<dbReference type="Proteomes" id="UP000640509">
    <property type="component" value="Unassembled WGS sequence"/>
</dbReference>
<dbReference type="Gene3D" id="2.60.40.1890">
    <property type="entry name" value="PCu(A)C copper chaperone"/>
    <property type="match status" value="1"/>
</dbReference>
<keyword evidence="1" id="KW-0732">Signal</keyword>
<reference evidence="3" key="1">
    <citation type="journal article" date="2019" name="Int. J. Syst. Evol. Microbiol.">
        <title>The Global Catalogue of Microorganisms (GCM) 10K type strain sequencing project: providing services to taxonomists for standard genome sequencing and annotation.</title>
        <authorList>
            <consortium name="The Broad Institute Genomics Platform"/>
            <consortium name="The Broad Institute Genome Sequencing Center for Infectious Disease"/>
            <person name="Wu L."/>
            <person name="Ma J."/>
        </authorList>
    </citation>
    <scope>NUCLEOTIDE SEQUENCE [LARGE SCALE GENOMIC DNA]</scope>
    <source>
        <strain evidence="3">CGMCC 1.15419</strain>
    </source>
</reference>
<dbReference type="InterPro" id="IPR036182">
    <property type="entry name" value="PCuAC_sf"/>
</dbReference>
<sequence>MTRRTTQMIRMTLAALAVLSPAAALADEGLTIRDAYVRSTNPKTAAAFMVVENHGATDCRLTGVSSDAAEMVELHTHAEVDGVMKMQKVEGGIAIPAGTEHALARGGDHVMLMGLTKPLAQGETVALTLDFGDCGTRPIEAALDNDRAEEGHGGHKGH</sequence>
<dbReference type="Pfam" id="PF04314">
    <property type="entry name" value="PCuAC"/>
    <property type="match status" value="1"/>
</dbReference>
<gene>
    <name evidence="2" type="ORF">GCM10011402_19600</name>
</gene>